<dbReference type="PANTHER" id="PTHR32021">
    <property type="entry name" value="CASP-LIKE PROTEIN 5B3"/>
    <property type="match status" value="1"/>
</dbReference>
<accession>A0A2N9HUV6</accession>
<feature type="transmembrane region" description="Helical" evidence="8">
    <location>
        <begin position="373"/>
        <end position="394"/>
    </location>
</feature>
<keyword evidence="6 8" id="KW-1133">Transmembrane helix</keyword>
<dbReference type="AlphaFoldDB" id="A0A2N9HUV6"/>
<comment type="caution">
    <text evidence="8">Lacks conserved residue(s) required for the propagation of feature annotation.</text>
</comment>
<dbReference type="InterPro" id="IPR006702">
    <property type="entry name" value="CASP_dom"/>
</dbReference>
<keyword evidence="4 8" id="KW-1003">Cell membrane</keyword>
<feature type="transmembrane region" description="Helical" evidence="8">
    <location>
        <begin position="283"/>
        <end position="312"/>
    </location>
</feature>
<evidence type="ECO:0000256" key="3">
    <source>
        <dbReference type="ARBA" id="ARBA00011489"/>
    </source>
</evidence>
<feature type="transmembrane region" description="Helical" evidence="8">
    <location>
        <begin position="324"/>
        <end position="353"/>
    </location>
</feature>
<sequence>MNVSHATVHPVEDLPTTNGGGDHDGGGGGGGGNAPRVRMKDLQGMPGTPGGLALRLCQFLFAVAALCVMATTKDFPSVTAFWQAHDLGFNLGINFCKSIPQNMVNKDAVVADCMSWNDAIFQWDIIFHRALQDWELGIFAEFLTLLYSVNHHRDDADTIGWRLSRDRIFTVKSFYKILHSWGFFFLSLEKHLEAVHYYSGLVLYVQEAWRVNGSLLHCDIARELRCVPLRVVDLLASWKGRFGRHWIGDVWSALPLCIMWILWKERNNKTFEGVECPSMELELLFLQTLYLVAAAGLQSLWSLSLAIVDIYALLVRRSLQNYQIVSLFTIGDGITSTLTFAAACASAGITVLIDNDLGVCRQNHCAEFETATGMAFISWFTALPSFLLNFWSLASR</sequence>
<evidence type="ECO:0000256" key="5">
    <source>
        <dbReference type="ARBA" id="ARBA00022692"/>
    </source>
</evidence>
<reference evidence="11" key="1">
    <citation type="submission" date="2018-02" db="EMBL/GenBank/DDBJ databases">
        <authorList>
            <person name="Cohen D.B."/>
            <person name="Kent A.D."/>
        </authorList>
    </citation>
    <scope>NUCLEOTIDE SEQUENCE</scope>
</reference>
<comment type="similarity">
    <text evidence="2 8">Belongs to the Casparian strip membrane proteins (CASP) family.</text>
</comment>
<dbReference type="InterPro" id="IPR045009">
    <property type="entry name" value="CASPL-5"/>
</dbReference>
<evidence type="ECO:0000256" key="4">
    <source>
        <dbReference type="ARBA" id="ARBA00022475"/>
    </source>
</evidence>
<feature type="domain" description="Casparian strip membrane protein" evidence="10">
    <location>
        <begin position="290"/>
        <end position="380"/>
    </location>
</feature>
<gene>
    <name evidence="11" type="ORF">FSB_LOCUS43994</name>
</gene>
<evidence type="ECO:0000256" key="6">
    <source>
        <dbReference type="ARBA" id="ARBA00022989"/>
    </source>
</evidence>
<keyword evidence="7 8" id="KW-0472">Membrane</keyword>
<name>A0A2N9HUV6_FAGSY</name>
<protein>
    <recommendedName>
        <fullName evidence="8">CASP-like protein</fullName>
    </recommendedName>
</protein>
<evidence type="ECO:0000256" key="8">
    <source>
        <dbReference type="RuleBase" id="RU361233"/>
    </source>
</evidence>
<evidence type="ECO:0000256" key="2">
    <source>
        <dbReference type="ARBA" id="ARBA00007651"/>
    </source>
</evidence>
<proteinExistence type="inferred from homology"/>
<evidence type="ECO:0000256" key="7">
    <source>
        <dbReference type="ARBA" id="ARBA00023136"/>
    </source>
</evidence>
<keyword evidence="5 8" id="KW-0812">Transmembrane</keyword>
<dbReference type="GO" id="GO:0005886">
    <property type="term" value="C:plasma membrane"/>
    <property type="evidence" value="ECO:0007669"/>
    <property type="project" value="UniProtKB-SubCell"/>
</dbReference>
<comment type="subcellular location">
    <subcellularLocation>
        <location evidence="1 8">Cell membrane</location>
        <topology evidence="1 8">Multi-pass membrane protein</topology>
    </subcellularLocation>
</comment>
<dbReference type="EMBL" id="OIVN01004223">
    <property type="protein sequence ID" value="SPD16112.1"/>
    <property type="molecule type" value="Genomic_DNA"/>
</dbReference>
<feature type="region of interest" description="Disordered" evidence="9">
    <location>
        <begin position="1"/>
        <end position="37"/>
    </location>
</feature>
<evidence type="ECO:0000313" key="11">
    <source>
        <dbReference type="EMBL" id="SPD16112.1"/>
    </source>
</evidence>
<evidence type="ECO:0000259" key="10">
    <source>
        <dbReference type="Pfam" id="PF04535"/>
    </source>
</evidence>
<comment type="subunit">
    <text evidence="3 8">Homodimer and heterodimers.</text>
</comment>
<evidence type="ECO:0000256" key="9">
    <source>
        <dbReference type="SAM" id="MobiDB-lite"/>
    </source>
</evidence>
<evidence type="ECO:0000256" key="1">
    <source>
        <dbReference type="ARBA" id="ARBA00004651"/>
    </source>
</evidence>
<dbReference type="Pfam" id="PF04535">
    <property type="entry name" value="CASP_dom"/>
    <property type="match status" value="1"/>
</dbReference>
<organism evidence="11">
    <name type="scientific">Fagus sylvatica</name>
    <name type="common">Beechnut</name>
    <dbReference type="NCBI Taxonomy" id="28930"/>
    <lineage>
        <taxon>Eukaryota</taxon>
        <taxon>Viridiplantae</taxon>
        <taxon>Streptophyta</taxon>
        <taxon>Embryophyta</taxon>
        <taxon>Tracheophyta</taxon>
        <taxon>Spermatophyta</taxon>
        <taxon>Magnoliopsida</taxon>
        <taxon>eudicotyledons</taxon>
        <taxon>Gunneridae</taxon>
        <taxon>Pentapetalae</taxon>
        <taxon>rosids</taxon>
        <taxon>fabids</taxon>
        <taxon>Fagales</taxon>
        <taxon>Fagaceae</taxon>
        <taxon>Fagus</taxon>
    </lineage>
</organism>
<dbReference type="PANTHER" id="PTHR32021:SF16">
    <property type="entry name" value="CASP-LIKE PROTEIN 5A2"/>
    <property type="match status" value="1"/>
</dbReference>